<dbReference type="EMBL" id="MW018138">
    <property type="protein sequence ID" value="QPB44387.1"/>
    <property type="molecule type" value="Genomic_DNA"/>
</dbReference>
<evidence type="ECO:0000313" key="3">
    <source>
        <dbReference type="Proteomes" id="UP001162098"/>
    </source>
</evidence>
<dbReference type="KEGG" id="vg:80543583"/>
<keyword evidence="1" id="KW-0472">Membrane</keyword>
<keyword evidence="1" id="KW-0812">Transmembrane</keyword>
<keyword evidence="3" id="KW-1185">Reference proteome</keyword>
<organism evidence="2 3">
    <name type="scientific">Medusavirus stheno T3</name>
    <dbReference type="NCBI Taxonomy" id="3069717"/>
    <lineage>
        <taxon>Viruses</taxon>
        <taxon>Varidnaviria</taxon>
        <taxon>Bamfordvirae</taxon>
        <taxon>Nucleocytoviricota</taxon>
        <taxon>Megaviricetes</taxon>
        <taxon>Mamonoviridae</taxon>
        <taxon>Medusavirus</taxon>
        <taxon>Medusavirus sthenus</taxon>
    </lineage>
</organism>
<protein>
    <submittedName>
        <fullName evidence="2">Uncharacterized protein</fullName>
    </submittedName>
</protein>
<keyword evidence="1" id="KW-1133">Transmembrane helix</keyword>
<evidence type="ECO:0000256" key="1">
    <source>
        <dbReference type="SAM" id="Phobius"/>
    </source>
</evidence>
<proteinExistence type="predicted"/>
<dbReference type="Proteomes" id="UP001162098">
    <property type="component" value="Segment"/>
</dbReference>
<name>A0A7S7YEN0_9VIRU</name>
<evidence type="ECO:0000313" key="2">
    <source>
        <dbReference type="EMBL" id="QPB44387.1"/>
    </source>
</evidence>
<feature type="transmembrane region" description="Helical" evidence="1">
    <location>
        <begin position="12"/>
        <end position="37"/>
    </location>
</feature>
<accession>A0A7S7YEN0</accession>
<sequence>MSNLMRCLAYDAVPVACSLVFSVGVTGVALGVVAAVYRRFDTLPVELAMVACTVPSLSARLVRLYDRVVVGSGLASESAWTDYQRTEDPLYDVCCAAIGLATRQRRLREYAGARLPPSCFADSALGNALYYVLVGSLACWAQSHCRVVPT</sequence>
<reference evidence="2 3" key="1">
    <citation type="submission" date="2020-09" db="EMBL/GenBank/DDBJ databases">
        <authorList>
            <person name="Zhang R."/>
            <person name="Garcia K."/>
            <person name="Ogata H."/>
        </authorList>
    </citation>
    <scope>NUCLEOTIDE SEQUENCE [LARGE SCALE GENOMIC DNA]</scope>
    <source>
        <strain evidence="3">stheno</strain>
    </source>
</reference>